<dbReference type="AlphaFoldDB" id="H0EEW4"/>
<comment type="subcellular location">
    <subcellularLocation>
        <location evidence="1">Membrane</location>
        <topology evidence="1">Multi-pass membrane protein</topology>
    </subcellularLocation>
</comment>
<organism evidence="9 10">
    <name type="scientific">Glarea lozoyensis (strain ATCC 74030 / MF5533)</name>
    <dbReference type="NCBI Taxonomy" id="1104152"/>
    <lineage>
        <taxon>Eukaryota</taxon>
        <taxon>Fungi</taxon>
        <taxon>Dikarya</taxon>
        <taxon>Ascomycota</taxon>
        <taxon>Pezizomycotina</taxon>
        <taxon>Leotiomycetes</taxon>
        <taxon>Helotiales</taxon>
        <taxon>Helotiaceae</taxon>
        <taxon>Glarea</taxon>
    </lineage>
</organism>
<dbReference type="PANTHER" id="PTHR33048">
    <property type="entry name" value="PTH11-LIKE INTEGRAL MEMBRANE PROTEIN (AFU_ORTHOLOGUE AFUA_5G11245)"/>
    <property type="match status" value="1"/>
</dbReference>
<feature type="transmembrane region" description="Helical" evidence="7">
    <location>
        <begin position="62"/>
        <end position="85"/>
    </location>
</feature>
<dbReference type="InParanoid" id="H0EEW4"/>
<reference evidence="9 10" key="1">
    <citation type="journal article" date="2012" name="Eukaryot. Cell">
        <title>Genome sequence of the fungus Glarea lozoyensis: the first genome sequence of a species from the Helotiaceae family.</title>
        <authorList>
            <person name="Youssar L."/>
            <person name="Gruening B.A."/>
            <person name="Erxleben A."/>
            <person name="Guenther S."/>
            <person name="Huettel W."/>
        </authorList>
    </citation>
    <scope>NUCLEOTIDE SEQUENCE [LARGE SCALE GENOMIC DNA]</scope>
    <source>
        <strain evidence="10">ATCC 74030 / MF5533</strain>
    </source>
</reference>
<dbReference type="InterPro" id="IPR052337">
    <property type="entry name" value="SAT4-like"/>
</dbReference>
<evidence type="ECO:0000256" key="6">
    <source>
        <dbReference type="SAM" id="MobiDB-lite"/>
    </source>
</evidence>
<evidence type="ECO:0000313" key="9">
    <source>
        <dbReference type="EMBL" id="EHL03027.1"/>
    </source>
</evidence>
<keyword evidence="2 7" id="KW-0812">Transmembrane</keyword>
<evidence type="ECO:0000256" key="1">
    <source>
        <dbReference type="ARBA" id="ARBA00004141"/>
    </source>
</evidence>
<feature type="compositionally biased region" description="Low complexity" evidence="6">
    <location>
        <begin position="238"/>
        <end position="254"/>
    </location>
</feature>
<keyword evidence="3 7" id="KW-1133">Transmembrane helix</keyword>
<feature type="domain" description="Rhodopsin" evidence="8">
    <location>
        <begin position="95"/>
        <end position="214"/>
    </location>
</feature>
<dbReference type="Pfam" id="PF20684">
    <property type="entry name" value="Fung_rhodopsin"/>
    <property type="match status" value="1"/>
</dbReference>
<accession>H0EEW4</accession>
<proteinExistence type="inferred from homology"/>
<evidence type="ECO:0000259" key="8">
    <source>
        <dbReference type="Pfam" id="PF20684"/>
    </source>
</evidence>
<dbReference type="PANTHER" id="PTHR33048:SF146">
    <property type="entry name" value="INTEGRAL MEMBRANE PROTEIN"/>
    <property type="match status" value="1"/>
</dbReference>
<dbReference type="GO" id="GO:0016020">
    <property type="term" value="C:membrane"/>
    <property type="evidence" value="ECO:0007669"/>
    <property type="project" value="UniProtKB-SubCell"/>
</dbReference>
<comment type="caution">
    <text evidence="9">The sequence shown here is derived from an EMBL/GenBank/DDBJ whole genome shotgun (WGS) entry which is preliminary data.</text>
</comment>
<evidence type="ECO:0000256" key="4">
    <source>
        <dbReference type="ARBA" id="ARBA00023136"/>
    </source>
</evidence>
<feature type="compositionally biased region" description="Basic and acidic residues" evidence="6">
    <location>
        <begin position="264"/>
        <end position="278"/>
    </location>
</feature>
<evidence type="ECO:0000256" key="3">
    <source>
        <dbReference type="ARBA" id="ARBA00022989"/>
    </source>
</evidence>
<comment type="similarity">
    <text evidence="5">Belongs to the SAT4 family.</text>
</comment>
<gene>
    <name evidence="9" type="ORF">M7I_1000</name>
</gene>
<evidence type="ECO:0000256" key="7">
    <source>
        <dbReference type="SAM" id="Phobius"/>
    </source>
</evidence>
<dbReference type="Proteomes" id="UP000005446">
    <property type="component" value="Unassembled WGS sequence"/>
</dbReference>
<name>H0EEW4_GLAL7</name>
<dbReference type="OrthoDB" id="5022096at2759"/>
<feature type="region of interest" description="Disordered" evidence="6">
    <location>
        <begin position="231"/>
        <end position="282"/>
    </location>
</feature>
<sequence length="301" mass="33598">MDPAAQAALLANPPYPDENIGHRYIRRLANPLLILPSGSDNHSSSSRSMDQLIQAVKYSNLAMIPFIFCTMLTKISIAIMVLRLINIKGMKYYIPTYAYWDITVVKPHCWSKKVLETASNVQGAWSIFTDLVCTSVPIIMIWRLQMARNYKLAVSFLIGFGLIAVRVEHYIKLEANTHSGDSTYDDVSTIVWISLEENIGLISMNLPALGKLFKLAQDKISGSMRYLLSGSNSKTTKSEGYYSSKGGSKNTGKTDSNIEMVGNRNEKANHRERERSLEDGDSYDFNTVDVKGHVRMAVSPA</sequence>
<evidence type="ECO:0000313" key="10">
    <source>
        <dbReference type="Proteomes" id="UP000005446"/>
    </source>
</evidence>
<protein>
    <recommendedName>
        <fullName evidence="8">Rhodopsin domain-containing protein</fullName>
    </recommendedName>
</protein>
<keyword evidence="10" id="KW-1185">Reference proteome</keyword>
<feature type="transmembrane region" description="Helical" evidence="7">
    <location>
        <begin position="150"/>
        <end position="167"/>
    </location>
</feature>
<evidence type="ECO:0000256" key="2">
    <source>
        <dbReference type="ARBA" id="ARBA00022692"/>
    </source>
</evidence>
<dbReference type="HOGENOM" id="CLU_924532_0_0_1"/>
<evidence type="ECO:0000256" key="5">
    <source>
        <dbReference type="ARBA" id="ARBA00038359"/>
    </source>
</evidence>
<dbReference type="InterPro" id="IPR049326">
    <property type="entry name" value="Rhodopsin_dom_fungi"/>
</dbReference>
<keyword evidence="4 7" id="KW-0472">Membrane</keyword>
<dbReference type="EMBL" id="AGUE01000016">
    <property type="protein sequence ID" value="EHL03027.1"/>
    <property type="molecule type" value="Genomic_DNA"/>
</dbReference>